<sequence length="347" mass="39262">MRYSLSRQCPPGSSFLRTVRPPEHDPPARTLHYRKHTHHSGVVPLALQYNRTQRRGHQWPYSGNYSVATVHLCEAPLQVCQAGFRGVKTLNRIQSIVFDTVYNTNENLLICAPTGAGKTNVAMLAILHEVKQHITGRTLNANFKVVYVAPMKALAAEMVRNFGKRLESLGVVVRELTGDMQLSKAEIMKTHMLVTTPEKWDVVTRKSTGDIALNQIVKLLILDEVHLLHGDRGPVLEALVARTLRQVESSQTMIRIVGLSATLPNYEDVAHFLRVNPRQGLFYFDNRFRPVPLGQTFVGVKATSPLQQLTDMDEVCFEKVYSVVQKGYQASTVWAEHRQCMKQRWLL</sequence>
<dbReference type="EMBL" id="CM023477">
    <property type="protein sequence ID" value="KAH7937336.1"/>
    <property type="molecule type" value="Genomic_DNA"/>
</dbReference>
<organism evidence="1 2">
    <name type="scientific">Dermacentor silvarum</name>
    <name type="common">Tick</name>
    <dbReference type="NCBI Taxonomy" id="543639"/>
    <lineage>
        <taxon>Eukaryota</taxon>
        <taxon>Metazoa</taxon>
        <taxon>Ecdysozoa</taxon>
        <taxon>Arthropoda</taxon>
        <taxon>Chelicerata</taxon>
        <taxon>Arachnida</taxon>
        <taxon>Acari</taxon>
        <taxon>Parasitiformes</taxon>
        <taxon>Ixodida</taxon>
        <taxon>Ixodoidea</taxon>
        <taxon>Ixodidae</taxon>
        <taxon>Rhipicephalinae</taxon>
        <taxon>Dermacentor</taxon>
    </lineage>
</organism>
<evidence type="ECO:0000313" key="2">
    <source>
        <dbReference type="Proteomes" id="UP000821865"/>
    </source>
</evidence>
<comment type="caution">
    <text evidence="1">The sequence shown here is derived from an EMBL/GenBank/DDBJ whole genome shotgun (WGS) entry which is preliminary data.</text>
</comment>
<evidence type="ECO:0000313" key="1">
    <source>
        <dbReference type="EMBL" id="KAH7937336.1"/>
    </source>
</evidence>
<keyword evidence="2" id="KW-1185">Reference proteome</keyword>
<reference evidence="1" key="1">
    <citation type="submission" date="2020-05" db="EMBL/GenBank/DDBJ databases">
        <title>Large-scale comparative analyses of tick genomes elucidate their genetic diversity and vector capacities.</title>
        <authorList>
            <person name="Jia N."/>
            <person name="Wang J."/>
            <person name="Shi W."/>
            <person name="Du L."/>
            <person name="Sun Y."/>
            <person name="Zhan W."/>
            <person name="Jiang J."/>
            <person name="Wang Q."/>
            <person name="Zhang B."/>
            <person name="Ji P."/>
            <person name="Sakyi L.B."/>
            <person name="Cui X."/>
            <person name="Yuan T."/>
            <person name="Jiang B."/>
            <person name="Yang W."/>
            <person name="Lam T.T.-Y."/>
            <person name="Chang Q."/>
            <person name="Ding S."/>
            <person name="Wang X."/>
            <person name="Zhu J."/>
            <person name="Ruan X."/>
            <person name="Zhao L."/>
            <person name="Wei J."/>
            <person name="Que T."/>
            <person name="Du C."/>
            <person name="Cheng J."/>
            <person name="Dai P."/>
            <person name="Han X."/>
            <person name="Huang E."/>
            <person name="Gao Y."/>
            <person name="Liu J."/>
            <person name="Shao H."/>
            <person name="Ye R."/>
            <person name="Li L."/>
            <person name="Wei W."/>
            <person name="Wang X."/>
            <person name="Wang C."/>
            <person name="Yang T."/>
            <person name="Huo Q."/>
            <person name="Li W."/>
            <person name="Guo W."/>
            <person name="Chen H."/>
            <person name="Zhou L."/>
            <person name="Ni X."/>
            <person name="Tian J."/>
            <person name="Zhou Y."/>
            <person name="Sheng Y."/>
            <person name="Liu T."/>
            <person name="Pan Y."/>
            <person name="Xia L."/>
            <person name="Li J."/>
            <person name="Zhao F."/>
            <person name="Cao W."/>
        </authorList>
    </citation>
    <scope>NUCLEOTIDE SEQUENCE</scope>
    <source>
        <strain evidence="1">Dsil-2018</strain>
    </source>
</reference>
<name>A0ACB8C8S3_DERSI</name>
<protein>
    <submittedName>
        <fullName evidence="1">Uncharacterized protein</fullName>
    </submittedName>
</protein>
<proteinExistence type="predicted"/>
<accession>A0ACB8C8S3</accession>
<gene>
    <name evidence="1" type="ORF">HPB49_011019</name>
</gene>
<dbReference type="Proteomes" id="UP000821865">
    <property type="component" value="Chromosome 8"/>
</dbReference>